<keyword evidence="1" id="KW-0812">Transmembrane</keyword>
<dbReference type="HOGENOM" id="CLU_164829_1_0_5"/>
<dbReference type="OrthoDB" id="8129598at2"/>
<gene>
    <name evidence="2" type="ordered locus">Mnod_6805</name>
</gene>
<feature type="transmembrane region" description="Helical" evidence="1">
    <location>
        <begin position="70"/>
        <end position="93"/>
    </location>
</feature>
<organism evidence="2 3">
    <name type="scientific">Methylobacterium nodulans (strain LMG 21967 / CNCM I-2342 / ORS 2060)</name>
    <dbReference type="NCBI Taxonomy" id="460265"/>
    <lineage>
        <taxon>Bacteria</taxon>
        <taxon>Pseudomonadati</taxon>
        <taxon>Pseudomonadota</taxon>
        <taxon>Alphaproteobacteria</taxon>
        <taxon>Hyphomicrobiales</taxon>
        <taxon>Methylobacteriaceae</taxon>
        <taxon>Methylobacterium</taxon>
    </lineage>
</organism>
<proteinExistence type="predicted"/>
<name>B8IG86_METNO</name>
<evidence type="ECO:0000256" key="1">
    <source>
        <dbReference type="SAM" id="Phobius"/>
    </source>
</evidence>
<dbReference type="Proteomes" id="UP000008207">
    <property type="component" value="Chromosome"/>
</dbReference>
<dbReference type="STRING" id="460265.Mnod_6805"/>
<accession>B8IG86</accession>
<dbReference type="KEGG" id="mno:Mnod_6805"/>
<reference evidence="2 3" key="1">
    <citation type="submission" date="2009-01" db="EMBL/GenBank/DDBJ databases">
        <title>Complete sequence of chromosome of Methylobacterium nodulans ORS 2060.</title>
        <authorList>
            <consortium name="US DOE Joint Genome Institute"/>
            <person name="Lucas S."/>
            <person name="Copeland A."/>
            <person name="Lapidus A."/>
            <person name="Glavina del Rio T."/>
            <person name="Dalin E."/>
            <person name="Tice H."/>
            <person name="Bruce D."/>
            <person name="Goodwin L."/>
            <person name="Pitluck S."/>
            <person name="Sims D."/>
            <person name="Brettin T."/>
            <person name="Detter J.C."/>
            <person name="Han C."/>
            <person name="Larimer F."/>
            <person name="Land M."/>
            <person name="Hauser L."/>
            <person name="Kyrpides N."/>
            <person name="Ivanova N."/>
            <person name="Marx C.J."/>
            <person name="Richardson P."/>
        </authorList>
    </citation>
    <scope>NUCLEOTIDE SEQUENCE [LARGE SCALE GENOMIC DNA]</scope>
    <source>
        <strain evidence="3">LMG 21967 / CNCM I-2342 / ORS 2060</strain>
    </source>
</reference>
<keyword evidence="3" id="KW-1185">Reference proteome</keyword>
<sequence length="97" mass="10376">MQSHHILPNAATMAGLCPTQIGLVKLTEANGIARRADEILGFITAVIVVSALCSYFSIRNSLGRARGEMLERIADVAFIVGLIGLAVASLLFAHEWI</sequence>
<evidence type="ECO:0000313" key="3">
    <source>
        <dbReference type="Proteomes" id="UP000008207"/>
    </source>
</evidence>
<protein>
    <submittedName>
        <fullName evidence="2">Uncharacterized protein</fullName>
    </submittedName>
</protein>
<dbReference type="AlphaFoldDB" id="B8IG86"/>
<keyword evidence="1" id="KW-0472">Membrane</keyword>
<evidence type="ECO:0000313" key="2">
    <source>
        <dbReference type="EMBL" id="ACL61563.1"/>
    </source>
</evidence>
<dbReference type="EMBL" id="CP001349">
    <property type="protein sequence ID" value="ACL61563.1"/>
    <property type="molecule type" value="Genomic_DNA"/>
</dbReference>
<keyword evidence="1" id="KW-1133">Transmembrane helix</keyword>
<dbReference type="RefSeq" id="WP_015933131.1">
    <property type="nucleotide sequence ID" value="NC_011894.1"/>
</dbReference>
<feature type="transmembrane region" description="Helical" evidence="1">
    <location>
        <begin position="39"/>
        <end position="58"/>
    </location>
</feature>